<gene>
    <name evidence="1" type="ORF">ADJ77_12060</name>
    <name evidence="2" type="ORF">J5A51_02290</name>
</gene>
<proteinExistence type="predicted"/>
<evidence type="ECO:0000313" key="1">
    <source>
        <dbReference type="EMBL" id="AKU70481.1"/>
    </source>
</evidence>
<organism evidence="1 3">
    <name type="scientific">Prevotella fusca JCM 17724</name>
    <dbReference type="NCBI Taxonomy" id="1236517"/>
    <lineage>
        <taxon>Bacteria</taxon>
        <taxon>Pseudomonadati</taxon>
        <taxon>Bacteroidota</taxon>
        <taxon>Bacteroidia</taxon>
        <taxon>Bacteroidales</taxon>
        <taxon>Prevotellaceae</taxon>
        <taxon>Prevotella</taxon>
    </lineage>
</organism>
<dbReference type="Proteomes" id="UP000682005">
    <property type="component" value="Chromosome 2"/>
</dbReference>
<reference evidence="2 4" key="2">
    <citation type="submission" date="2021-03" db="EMBL/GenBank/DDBJ databases">
        <title>Human Oral Microbial Genomes.</title>
        <authorList>
            <person name="Johnston C.D."/>
            <person name="Chen T."/>
            <person name="Dewhirst F.E."/>
        </authorList>
    </citation>
    <scope>NUCLEOTIDE SEQUENCE [LARGE SCALE GENOMIC DNA]</scope>
    <source>
        <strain evidence="2 4">W1435</strain>
    </source>
</reference>
<dbReference type="EMBL" id="CP072369">
    <property type="protein sequence ID" value="QUB86115.1"/>
    <property type="molecule type" value="Genomic_DNA"/>
</dbReference>
<protein>
    <submittedName>
        <fullName evidence="1">Uncharacterized protein</fullName>
    </submittedName>
</protein>
<sequence>MLVNCQSAIGSNAPLLPFPTAVLMPCTCGADGKHGAECSRRGSSLQSGKGLFCRKLTTGTPMLMFPFIFPRLTSIPLSWK</sequence>
<evidence type="ECO:0000313" key="2">
    <source>
        <dbReference type="EMBL" id="QUB86115.1"/>
    </source>
</evidence>
<reference evidence="1 3" key="1">
    <citation type="submission" date="2015-07" db="EMBL/GenBank/DDBJ databases">
        <authorList>
            <person name="Noorani M."/>
        </authorList>
    </citation>
    <scope>NUCLEOTIDE SEQUENCE [LARGE SCALE GENOMIC DNA]</scope>
    <source>
        <strain evidence="1 3">W1435</strain>
    </source>
</reference>
<dbReference type="Proteomes" id="UP000060345">
    <property type="component" value="Chromosome 2"/>
</dbReference>
<dbReference type="AlphaFoldDB" id="A0A0K1NP71"/>
<dbReference type="EMBL" id="CP012075">
    <property type="protein sequence ID" value="AKU70481.1"/>
    <property type="molecule type" value="Genomic_DNA"/>
</dbReference>
<dbReference type="STRING" id="1236517.ADJ77_12060"/>
<accession>A0A0K1NP71</accession>
<evidence type="ECO:0000313" key="3">
    <source>
        <dbReference type="Proteomes" id="UP000060345"/>
    </source>
</evidence>
<dbReference type="KEGG" id="pfus:ADJ77_12060"/>
<keyword evidence="4" id="KW-1185">Reference proteome</keyword>
<name>A0A0K1NP71_9BACT</name>
<evidence type="ECO:0000313" key="4">
    <source>
        <dbReference type="Proteomes" id="UP000682005"/>
    </source>
</evidence>
<dbReference type="RefSeq" id="WP_025078601.1">
    <property type="nucleotide sequence ID" value="NZ_BAKO01000019.1"/>
</dbReference>